<proteinExistence type="predicted"/>
<gene>
    <name evidence="4" type="ORF">E3O21_18170</name>
    <name evidence="3" type="ORF">SAMN05216368_103270</name>
</gene>
<protein>
    <submittedName>
        <fullName evidence="4">Phytoene/squalene synthase family protein</fullName>
    </submittedName>
    <submittedName>
        <fullName evidence="3">Phytoene/squalene synthetase</fullName>
    </submittedName>
</protein>
<name>A0A4R8UVJ7_9MICO</name>
<dbReference type="SFLD" id="SFLDG01018">
    <property type="entry name" value="Squalene/Phytoene_Synthase_Lik"/>
    <property type="match status" value="1"/>
</dbReference>
<evidence type="ECO:0000313" key="3">
    <source>
        <dbReference type="EMBL" id="SDN03830.1"/>
    </source>
</evidence>
<dbReference type="AlphaFoldDB" id="A0A4R8UVJ7"/>
<dbReference type="SFLD" id="SFLDS00005">
    <property type="entry name" value="Isoprenoid_Synthase_Type_I"/>
    <property type="match status" value="1"/>
</dbReference>
<keyword evidence="2" id="KW-0808">Transferase</keyword>
<keyword evidence="6" id="KW-1185">Reference proteome</keyword>
<dbReference type="STRING" id="1424659.SAMN05216368_103270"/>
<dbReference type="GO" id="GO:0004311">
    <property type="term" value="F:geranylgeranyl diphosphate synthase activity"/>
    <property type="evidence" value="ECO:0007669"/>
    <property type="project" value="InterPro"/>
</dbReference>
<dbReference type="RefSeq" id="WP_092339738.1">
    <property type="nucleotide sequence ID" value="NZ_FNIB01000003.1"/>
</dbReference>
<dbReference type="Proteomes" id="UP000298252">
    <property type="component" value="Unassembled WGS sequence"/>
</dbReference>
<evidence type="ECO:0000256" key="2">
    <source>
        <dbReference type="ARBA" id="ARBA00022679"/>
    </source>
</evidence>
<reference evidence="3 5" key="1">
    <citation type="submission" date="2016-10" db="EMBL/GenBank/DDBJ databases">
        <authorList>
            <person name="Varghese N."/>
            <person name="Submissions S."/>
        </authorList>
    </citation>
    <scope>NUCLEOTIDE SEQUENCE [LARGE SCALE GENOMIC DNA]</scope>
    <source>
        <strain evidence="3 5">CGMCC 1.11215</strain>
    </source>
</reference>
<dbReference type="PROSITE" id="PS01045">
    <property type="entry name" value="SQUALEN_PHYTOEN_SYN_2"/>
    <property type="match status" value="1"/>
</dbReference>
<dbReference type="SFLD" id="SFLDG01212">
    <property type="entry name" value="Phytoene_synthase_like"/>
    <property type="match status" value="1"/>
</dbReference>
<reference evidence="4 6" key="2">
    <citation type="submission" date="2019-03" db="EMBL/GenBank/DDBJ databases">
        <title>Genomics of glacier-inhabiting Cryobacterium strains.</title>
        <authorList>
            <person name="Liu Q."/>
            <person name="Xin Y.-H."/>
        </authorList>
    </citation>
    <scope>NUCLEOTIDE SEQUENCE [LARGE SCALE GENOMIC DNA]</scope>
    <source>
        <strain evidence="4 6">Hh8</strain>
    </source>
</reference>
<dbReference type="SUPFAM" id="SSF48576">
    <property type="entry name" value="Terpenoid synthases"/>
    <property type="match status" value="1"/>
</dbReference>
<comment type="pathway">
    <text evidence="1">Carotenoid biosynthesis; phytoene biosynthesis.</text>
</comment>
<organism evidence="3 5">
    <name type="scientific">Cryobacterium flavum</name>
    <dbReference type="NCBI Taxonomy" id="1424659"/>
    <lineage>
        <taxon>Bacteria</taxon>
        <taxon>Bacillati</taxon>
        <taxon>Actinomycetota</taxon>
        <taxon>Actinomycetes</taxon>
        <taxon>Micrococcales</taxon>
        <taxon>Microbacteriaceae</taxon>
        <taxon>Cryobacterium</taxon>
    </lineage>
</organism>
<dbReference type="GO" id="GO:0008299">
    <property type="term" value="P:isoprenoid biosynthetic process"/>
    <property type="evidence" value="ECO:0007669"/>
    <property type="project" value="UniProtKB-ARBA"/>
</dbReference>
<dbReference type="EMBL" id="SOFD01000041">
    <property type="protein sequence ID" value="TFB73010.1"/>
    <property type="molecule type" value="Genomic_DNA"/>
</dbReference>
<dbReference type="Proteomes" id="UP000199639">
    <property type="component" value="Unassembled WGS sequence"/>
</dbReference>
<dbReference type="PANTHER" id="PTHR31480">
    <property type="entry name" value="BIFUNCTIONAL LYCOPENE CYCLASE/PHYTOENE SYNTHASE"/>
    <property type="match status" value="1"/>
</dbReference>
<evidence type="ECO:0000256" key="1">
    <source>
        <dbReference type="ARBA" id="ARBA00004684"/>
    </source>
</evidence>
<dbReference type="InterPro" id="IPR002060">
    <property type="entry name" value="Squ/phyt_synthse"/>
</dbReference>
<dbReference type="InterPro" id="IPR044843">
    <property type="entry name" value="Trans_IPPS_bact-type"/>
</dbReference>
<evidence type="ECO:0000313" key="5">
    <source>
        <dbReference type="Proteomes" id="UP000199639"/>
    </source>
</evidence>
<dbReference type="EMBL" id="FNIB01000003">
    <property type="protein sequence ID" value="SDN03830.1"/>
    <property type="molecule type" value="Genomic_DNA"/>
</dbReference>
<evidence type="ECO:0000313" key="6">
    <source>
        <dbReference type="Proteomes" id="UP000298252"/>
    </source>
</evidence>
<dbReference type="Pfam" id="PF00494">
    <property type="entry name" value="SQS_PSY"/>
    <property type="match status" value="1"/>
</dbReference>
<dbReference type="Gene3D" id="1.10.600.10">
    <property type="entry name" value="Farnesyl Diphosphate Synthase"/>
    <property type="match status" value="1"/>
</dbReference>
<dbReference type="InterPro" id="IPR019845">
    <property type="entry name" value="Squalene/phytoene_synthase_CS"/>
</dbReference>
<sequence length="302" mass="33009">MTPLRAVSARTVSDTNLLKYAETARASSATVIGHYSTSFGLAARLLDSRVRTPVRTIYALVRIADEIVDGAATEAGVGIEEQRQLLDELELETERAIVRGYSTNLVVHAFAATARQCGIDSSLIAPFFASMRRDLDPTPFSAEGVAEYIYGSAEVIGLMCLRTFVHWSPRNDSELSVLEDGARHLGAAFQKINFLRDLSCDREVLGRNYFPGIDPLHLTDAQKNVILDDIDADLAIASAVLPLLPAGCRRAVAAAQGLFTRLSRRLRSTPANQLLRSRVRVPDGEKLMIALNSTIGRGAWKR</sequence>
<evidence type="ECO:0000313" key="4">
    <source>
        <dbReference type="EMBL" id="TFB73010.1"/>
    </source>
</evidence>
<accession>A0A4R8UVJ7</accession>
<dbReference type="InterPro" id="IPR008949">
    <property type="entry name" value="Isoprenoid_synthase_dom_sf"/>
</dbReference>
<dbReference type="UniPathway" id="UPA00799"/>